<dbReference type="Pfam" id="PF00201">
    <property type="entry name" value="UDPGT"/>
    <property type="match status" value="1"/>
</dbReference>
<reference evidence="5 6" key="1">
    <citation type="submission" date="2024-05" db="EMBL/GenBank/DDBJ databases">
        <authorList>
            <person name="Wallberg A."/>
        </authorList>
    </citation>
    <scope>NUCLEOTIDE SEQUENCE [LARGE SCALE GENOMIC DNA]</scope>
</reference>
<dbReference type="AlphaFoldDB" id="A0AAV2Q2V7"/>
<dbReference type="EMBL" id="CAXKWB010003324">
    <property type="protein sequence ID" value="CAL4068946.1"/>
    <property type="molecule type" value="Genomic_DNA"/>
</dbReference>
<evidence type="ECO:0000313" key="6">
    <source>
        <dbReference type="Proteomes" id="UP001497623"/>
    </source>
</evidence>
<evidence type="ECO:0000313" key="5">
    <source>
        <dbReference type="EMBL" id="CAL4068946.1"/>
    </source>
</evidence>
<protein>
    <recommendedName>
        <fullName evidence="7">UDP-glucuronosyltransferase</fullName>
    </recommendedName>
</protein>
<evidence type="ECO:0000256" key="4">
    <source>
        <dbReference type="SAM" id="Phobius"/>
    </source>
</evidence>
<dbReference type="SUPFAM" id="SSF53756">
    <property type="entry name" value="UDP-Glycosyltransferase/glycogen phosphorylase"/>
    <property type="match status" value="1"/>
</dbReference>
<dbReference type="GO" id="GO:0008194">
    <property type="term" value="F:UDP-glycosyltransferase activity"/>
    <property type="evidence" value="ECO:0007669"/>
    <property type="project" value="InterPro"/>
</dbReference>
<keyword evidence="2" id="KW-0328">Glycosyltransferase</keyword>
<evidence type="ECO:0008006" key="7">
    <source>
        <dbReference type="Google" id="ProtNLM"/>
    </source>
</evidence>
<evidence type="ECO:0000256" key="1">
    <source>
        <dbReference type="ARBA" id="ARBA00009995"/>
    </source>
</evidence>
<comment type="caution">
    <text evidence="5">The sequence shown here is derived from an EMBL/GenBank/DDBJ whole genome shotgun (WGS) entry which is preliminary data.</text>
</comment>
<keyword evidence="6" id="KW-1185">Reference proteome</keyword>
<keyword evidence="3" id="KW-0808">Transferase</keyword>
<proteinExistence type="inferred from homology"/>
<dbReference type="Proteomes" id="UP001497623">
    <property type="component" value="Unassembled WGS sequence"/>
</dbReference>
<dbReference type="FunFam" id="3.40.50.2000:FF:000050">
    <property type="entry name" value="UDP-glucuronosyltransferase"/>
    <property type="match status" value="1"/>
</dbReference>
<accession>A0AAV2Q2V7</accession>
<evidence type="ECO:0000256" key="3">
    <source>
        <dbReference type="ARBA" id="ARBA00022679"/>
    </source>
</evidence>
<keyword evidence="4" id="KW-0472">Membrane</keyword>
<comment type="similarity">
    <text evidence="1">Belongs to the UDP-glycosyltransferase family.</text>
</comment>
<dbReference type="PANTHER" id="PTHR48043">
    <property type="entry name" value="EG:EG0003.4 PROTEIN-RELATED"/>
    <property type="match status" value="1"/>
</dbReference>
<keyword evidence="4" id="KW-0812">Transmembrane</keyword>
<dbReference type="InterPro" id="IPR050271">
    <property type="entry name" value="UDP-glycosyltransferase"/>
</dbReference>
<dbReference type="CDD" id="cd03784">
    <property type="entry name" value="GT1_Gtf-like"/>
    <property type="match status" value="1"/>
</dbReference>
<organism evidence="5 6">
    <name type="scientific">Meganyctiphanes norvegica</name>
    <name type="common">Northern krill</name>
    <name type="synonym">Thysanopoda norvegica</name>
    <dbReference type="NCBI Taxonomy" id="48144"/>
    <lineage>
        <taxon>Eukaryota</taxon>
        <taxon>Metazoa</taxon>
        <taxon>Ecdysozoa</taxon>
        <taxon>Arthropoda</taxon>
        <taxon>Crustacea</taxon>
        <taxon>Multicrustacea</taxon>
        <taxon>Malacostraca</taxon>
        <taxon>Eumalacostraca</taxon>
        <taxon>Eucarida</taxon>
        <taxon>Euphausiacea</taxon>
        <taxon>Euphausiidae</taxon>
        <taxon>Meganyctiphanes</taxon>
    </lineage>
</organism>
<gene>
    <name evidence="5" type="ORF">MNOR_LOCUS7507</name>
</gene>
<name>A0AAV2Q2V7_MEGNR</name>
<dbReference type="PANTHER" id="PTHR48043:SF145">
    <property type="entry name" value="FI06409P-RELATED"/>
    <property type="match status" value="1"/>
</dbReference>
<evidence type="ECO:0000256" key="2">
    <source>
        <dbReference type="ARBA" id="ARBA00022676"/>
    </source>
</evidence>
<dbReference type="Gene3D" id="3.40.50.2000">
    <property type="entry name" value="Glycogen Phosphorylase B"/>
    <property type="match status" value="1"/>
</dbReference>
<sequence>MANPYRNGGFQYDHVFWQPCLLVIYARCTSQYAIESDLGLSYLERLQNTLVETALVLLIDNKYEKMDYEIRSQGLCSPDMPHIKELLLNQSLIIVNGIRAMNAVGLPIVPSVVYAGGIHLKPAGDLTGDLEEWASDSGEAGFIYFSMGSVVKPSDMPDKYKNVLIKVFASLEHRVLWKWDADHIDGLSDNVRLAKWLPQQDVLGHPKLRLFITHGGLHSTQEALYNGVAVLGLPLFSDQYGNMADVTARGLGLGVDWNNFTVEALLDKITHIMNSDSMKYEAKRQSAIIRDQMISPKDNVNYWVDYAIRHKGAHHLKSPLRYMSWYHLYNVDVWLFFILTTIVMVMLTYKILLSCIKCMFRR</sequence>
<keyword evidence="4" id="KW-1133">Transmembrane helix</keyword>
<dbReference type="InterPro" id="IPR002213">
    <property type="entry name" value="UDP_glucos_trans"/>
</dbReference>
<feature type="transmembrane region" description="Helical" evidence="4">
    <location>
        <begin position="333"/>
        <end position="353"/>
    </location>
</feature>